<evidence type="ECO:0000256" key="1">
    <source>
        <dbReference type="ARBA" id="ARBA00004123"/>
    </source>
</evidence>
<evidence type="ECO:0000259" key="6">
    <source>
        <dbReference type="Pfam" id="PF16135"/>
    </source>
</evidence>
<evidence type="ECO:0000313" key="8">
    <source>
        <dbReference type="RefSeq" id="XP_022995749.1"/>
    </source>
</evidence>
<dbReference type="AlphaFoldDB" id="A0A6J1K6T7"/>
<dbReference type="RefSeq" id="XP_022995749.1">
    <property type="nucleotide sequence ID" value="XM_023139981.1"/>
</dbReference>
<dbReference type="KEGG" id="cmax:111491188"/>
<gene>
    <name evidence="8" type="primary">LOC111491188</name>
</gene>
<keyword evidence="7" id="KW-1185">Reference proteome</keyword>
<dbReference type="OrthoDB" id="667358at2759"/>
<dbReference type="GO" id="GO:0045892">
    <property type="term" value="P:negative regulation of DNA-templated transcription"/>
    <property type="evidence" value="ECO:0007669"/>
    <property type="project" value="TreeGrafter"/>
</dbReference>
<dbReference type="InterPro" id="IPR032308">
    <property type="entry name" value="TDBD"/>
</dbReference>
<sequence length="384" mass="42515">MKSVVLPDENNNDVDVDLALSIGGVFRTLPEKSTASGSSFTLWINDGDEEDSGVTDAKNRGQIRRRETKRKRDEEDERNPPLKREKKLQGVGYECNVDREECRNETAELMPYPYSSLQYVPFMNGFVLPCVVPYWAAAGHGGERTVHQPVACRSFRPFETDRRGLDGFSNGRTNRKTGSCGSSPVCSSSVISDNYQSSSHEGCGSSYTRNNSCNSSSDRHQMRCPNSNSNPNTNDSMNHDKPKPCSENRTQCEEKSGESHVHKKEPITASSNKSVFNSQRSPSMSIKNMKMENEELPKPQILSRNVPSLQQMPCVSTTGVGPNGKTITGFLYRYSNLEVSILCVCHGESFSPAEFVKHAGGEEISHPLRHITVLPTNGIPSAIR</sequence>
<name>A0A6J1K6T7_CUCMA</name>
<feature type="compositionally biased region" description="Polar residues" evidence="5">
    <location>
        <begin position="268"/>
        <end position="281"/>
    </location>
</feature>
<reference evidence="8" key="1">
    <citation type="submission" date="2025-08" db="UniProtKB">
        <authorList>
            <consortium name="RefSeq"/>
        </authorList>
    </citation>
    <scope>IDENTIFICATION</scope>
    <source>
        <tissue evidence="8">Young leaves</tissue>
    </source>
</reference>
<evidence type="ECO:0000256" key="5">
    <source>
        <dbReference type="SAM" id="MobiDB-lite"/>
    </source>
</evidence>
<feature type="region of interest" description="Disordered" evidence="5">
    <location>
        <begin position="163"/>
        <end position="187"/>
    </location>
</feature>
<feature type="domain" description="Tify" evidence="6">
    <location>
        <begin position="340"/>
        <end position="372"/>
    </location>
</feature>
<proteinExistence type="inferred from homology"/>
<dbReference type="Proteomes" id="UP000504608">
    <property type="component" value="Unplaced"/>
</dbReference>
<feature type="compositionally biased region" description="Basic and acidic residues" evidence="5">
    <location>
        <begin position="70"/>
        <end position="83"/>
    </location>
</feature>
<accession>A0A6J1K6T7</accession>
<dbReference type="Pfam" id="PF16135">
    <property type="entry name" value="TDBD"/>
    <property type="match status" value="1"/>
</dbReference>
<feature type="compositionally biased region" description="Polar residues" evidence="5">
    <location>
        <begin position="199"/>
        <end position="216"/>
    </location>
</feature>
<dbReference type="GO" id="GO:0007165">
    <property type="term" value="P:signal transduction"/>
    <property type="evidence" value="ECO:0007669"/>
    <property type="project" value="InterPro"/>
</dbReference>
<feature type="compositionally biased region" description="Low complexity" evidence="5">
    <location>
        <begin position="226"/>
        <end position="236"/>
    </location>
</feature>
<comment type="function">
    <text evidence="4">Acts as a negative regulator of abscisic acid (ABA) response.</text>
</comment>
<feature type="region of interest" description="Disordered" evidence="5">
    <location>
        <begin position="42"/>
        <end position="90"/>
    </location>
</feature>
<feature type="compositionally biased region" description="Basic and acidic residues" evidence="5">
    <location>
        <begin position="237"/>
        <end position="266"/>
    </location>
</feature>
<dbReference type="PANTHER" id="PTHR31413">
    <property type="entry name" value="AFP HOMOLOG 2"/>
    <property type="match status" value="1"/>
</dbReference>
<dbReference type="PANTHER" id="PTHR31413:SF15">
    <property type="entry name" value="NINJA-FAMILY PROTEIN"/>
    <property type="match status" value="1"/>
</dbReference>
<dbReference type="GeneID" id="111491188"/>
<dbReference type="GO" id="GO:0005634">
    <property type="term" value="C:nucleus"/>
    <property type="evidence" value="ECO:0007669"/>
    <property type="project" value="UniProtKB-SubCell"/>
</dbReference>
<keyword evidence="3 4" id="KW-0539">Nucleus</keyword>
<evidence type="ECO:0000313" key="7">
    <source>
        <dbReference type="Proteomes" id="UP000504608"/>
    </source>
</evidence>
<evidence type="ECO:0000256" key="2">
    <source>
        <dbReference type="ARBA" id="ARBA00006081"/>
    </source>
</evidence>
<comment type="subcellular location">
    <subcellularLocation>
        <location evidence="1 4">Nucleus</location>
    </subcellularLocation>
</comment>
<feature type="compositionally biased region" description="Low complexity" evidence="5">
    <location>
        <begin position="178"/>
        <end position="187"/>
    </location>
</feature>
<evidence type="ECO:0000256" key="3">
    <source>
        <dbReference type="ARBA" id="ARBA00023242"/>
    </source>
</evidence>
<protein>
    <recommendedName>
        <fullName evidence="4">Ninja-family protein</fullName>
    </recommendedName>
    <alternativeName>
        <fullName evidence="4">ABI-binding protein</fullName>
    </alternativeName>
</protein>
<organism evidence="7 8">
    <name type="scientific">Cucurbita maxima</name>
    <name type="common">Pumpkin</name>
    <name type="synonym">Winter squash</name>
    <dbReference type="NCBI Taxonomy" id="3661"/>
    <lineage>
        <taxon>Eukaryota</taxon>
        <taxon>Viridiplantae</taxon>
        <taxon>Streptophyta</taxon>
        <taxon>Embryophyta</taxon>
        <taxon>Tracheophyta</taxon>
        <taxon>Spermatophyta</taxon>
        <taxon>Magnoliopsida</taxon>
        <taxon>eudicotyledons</taxon>
        <taxon>Gunneridae</taxon>
        <taxon>Pentapetalae</taxon>
        <taxon>rosids</taxon>
        <taxon>fabids</taxon>
        <taxon>Cucurbitales</taxon>
        <taxon>Cucurbitaceae</taxon>
        <taxon>Cucurbiteae</taxon>
        <taxon>Cucurbita</taxon>
    </lineage>
</organism>
<feature type="region of interest" description="Disordered" evidence="5">
    <location>
        <begin position="199"/>
        <end position="281"/>
    </location>
</feature>
<dbReference type="InterPro" id="IPR031307">
    <property type="entry name" value="Ninja_fam"/>
</dbReference>
<comment type="similarity">
    <text evidence="2 4">Belongs to the Ninja family.</text>
</comment>
<evidence type="ECO:0000256" key="4">
    <source>
        <dbReference type="RuleBase" id="RU369029"/>
    </source>
</evidence>